<evidence type="ECO:0000259" key="4">
    <source>
        <dbReference type="PROSITE" id="PS50949"/>
    </source>
</evidence>
<dbReference type="CDD" id="cd07377">
    <property type="entry name" value="WHTH_GntR"/>
    <property type="match status" value="1"/>
</dbReference>
<dbReference type="SMART" id="SM00895">
    <property type="entry name" value="FCD"/>
    <property type="match status" value="1"/>
</dbReference>
<feature type="domain" description="HTH gntR-type" evidence="4">
    <location>
        <begin position="12"/>
        <end position="79"/>
    </location>
</feature>
<dbReference type="Pfam" id="PF07729">
    <property type="entry name" value="FCD"/>
    <property type="match status" value="1"/>
</dbReference>
<organism evidence="5 6">
    <name type="scientific">Bifidobacterium moraviense</name>
    <dbReference type="NCBI Taxonomy" id="2675323"/>
    <lineage>
        <taxon>Bacteria</taxon>
        <taxon>Bacillati</taxon>
        <taxon>Actinomycetota</taxon>
        <taxon>Actinomycetes</taxon>
        <taxon>Bifidobacteriales</taxon>
        <taxon>Bifidobacteriaceae</taxon>
        <taxon>Bifidobacterium</taxon>
    </lineage>
</organism>
<dbReference type="InterPro" id="IPR011711">
    <property type="entry name" value="GntR_C"/>
</dbReference>
<keyword evidence="6" id="KW-1185">Reference proteome</keyword>
<dbReference type="PROSITE" id="PS50949">
    <property type="entry name" value="HTH_GNTR"/>
    <property type="match status" value="1"/>
</dbReference>
<protein>
    <submittedName>
        <fullName evidence="5">Transcriptional regulator, GntR family</fullName>
    </submittedName>
</protein>
<dbReference type="RefSeq" id="WP_240945169.1">
    <property type="nucleotide sequence ID" value="NZ_JAAIIH010000013.1"/>
</dbReference>
<dbReference type="SMART" id="SM00345">
    <property type="entry name" value="HTH_GNTR"/>
    <property type="match status" value="1"/>
</dbReference>
<accession>A0A7Y0F2S5</accession>
<dbReference type="InterPro" id="IPR036388">
    <property type="entry name" value="WH-like_DNA-bd_sf"/>
</dbReference>
<proteinExistence type="predicted"/>
<dbReference type="SUPFAM" id="SSF48008">
    <property type="entry name" value="GntR ligand-binding domain-like"/>
    <property type="match status" value="1"/>
</dbReference>
<dbReference type="PRINTS" id="PR00035">
    <property type="entry name" value="HTHGNTR"/>
</dbReference>
<evidence type="ECO:0000256" key="3">
    <source>
        <dbReference type="ARBA" id="ARBA00023163"/>
    </source>
</evidence>
<dbReference type="PANTHER" id="PTHR43537">
    <property type="entry name" value="TRANSCRIPTIONAL REGULATOR, GNTR FAMILY"/>
    <property type="match status" value="1"/>
</dbReference>
<evidence type="ECO:0000313" key="6">
    <source>
        <dbReference type="Proteomes" id="UP000588277"/>
    </source>
</evidence>
<keyword evidence="2" id="KW-0238">DNA-binding</keyword>
<evidence type="ECO:0000256" key="2">
    <source>
        <dbReference type="ARBA" id="ARBA00023125"/>
    </source>
</evidence>
<sequence length="230" mass="25281">MSAGEDGEERAVSKAERAYAFLRRRIVFCEARPGDLVDEKAIAADLGFSRTPVHEAIARLAEEGLLRVYPRRGIVVTPISVAGIDDMLDARLVIEPASVRAALARGSVDRAVLLTFRDDMERRIAGGGGQSDTIEDDFDFRFHMYFAQAAGNRYLTELMARLMAVSQRIRFFSALAPDRILASYREHVAIIDAVLSGDADAAEAALRAHLDATREGYLAIADSRADFFAE</sequence>
<dbReference type="PANTHER" id="PTHR43537:SF24">
    <property type="entry name" value="GLUCONATE OPERON TRANSCRIPTIONAL REPRESSOR"/>
    <property type="match status" value="1"/>
</dbReference>
<dbReference type="Gene3D" id="1.10.10.10">
    <property type="entry name" value="Winged helix-like DNA-binding domain superfamily/Winged helix DNA-binding domain"/>
    <property type="match status" value="1"/>
</dbReference>
<dbReference type="GO" id="GO:0003677">
    <property type="term" value="F:DNA binding"/>
    <property type="evidence" value="ECO:0007669"/>
    <property type="project" value="UniProtKB-KW"/>
</dbReference>
<gene>
    <name evidence="5" type="ORF">G1C96_1525</name>
</gene>
<keyword evidence="3" id="KW-0804">Transcription</keyword>
<dbReference type="Pfam" id="PF00392">
    <property type="entry name" value="GntR"/>
    <property type="match status" value="1"/>
</dbReference>
<reference evidence="5 6" key="1">
    <citation type="submission" date="2020-02" db="EMBL/GenBank/DDBJ databases">
        <title>Characterization of phylogenetic diversity of novel bifidobacterial species isolated in Czech ZOOs.</title>
        <authorList>
            <person name="Lugli G.A."/>
            <person name="Vera N.B."/>
            <person name="Ventura M."/>
        </authorList>
    </citation>
    <scope>NUCLEOTIDE SEQUENCE [LARGE SCALE GENOMIC DNA]</scope>
    <source>
        <strain evidence="5 6">DSM 109958</strain>
    </source>
</reference>
<comment type="caution">
    <text evidence="5">The sequence shown here is derived from an EMBL/GenBank/DDBJ whole genome shotgun (WGS) entry which is preliminary data.</text>
</comment>
<dbReference type="GO" id="GO:0003700">
    <property type="term" value="F:DNA-binding transcription factor activity"/>
    <property type="evidence" value="ECO:0007669"/>
    <property type="project" value="InterPro"/>
</dbReference>
<dbReference type="Proteomes" id="UP000588277">
    <property type="component" value="Unassembled WGS sequence"/>
</dbReference>
<dbReference type="InterPro" id="IPR036390">
    <property type="entry name" value="WH_DNA-bd_sf"/>
</dbReference>
<dbReference type="InterPro" id="IPR000524">
    <property type="entry name" value="Tscrpt_reg_HTH_GntR"/>
</dbReference>
<dbReference type="AlphaFoldDB" id="A0A7Y0F2S5"/>
<keyword evidence="1" id="KW-0805">Transcription regulation</keyword>
<dbReference type="SUPFAM" id="SSF46785">
    <property type="entry name" value="Winged helix' DNA-binding domain"/>
    <property type="match status" value="1"/>
</dbReference>
<dbReference type="InterPro" id="IPR008920">
    <property type="entry name" value="TF_FadR/GntR_C"/>
</dbReference>
<dbReference type="EMBL" id="JAAIIH010000013">
    <property type="protein sequence ID" value="NMN00943.1"/>
    <property type="molecule type" value="Genomic_DNA"/>
</dbReference>
<evidence type="ECO:0000256" key="1">
    <source>
        <dbReference type="ARBA" id="ARBA00023015"/>
    </source>
</evidence>
<name>A0A7Y0F2S5_9BIFI</name>
<evidence type="ECO:0000313" key="5">
    <source>
        <dbReference type="EMBL" id="NMN00943.1"/>
    </source>
</evidence>
<dbReference type="Gene3D" id="1.20.120.530">
    <property type="entry name" value="GntR ligand-binding domain-like"/>
    <property type="match status" value="1"/>
</dbReference>